<name>A0ABT2HGM7_9MICO</name>
<keyword evidence="9" id="KW-0489">Methyltransferase</keyword>
<comment type="similarity">
    <text evidence="2 8">Belongs to the peptidase A24 family.</text>
</comment>
<keyword evidence="6 10" id="KW-1133">Transmembrane helix</keyword>
<sequence length="279" mass="28278">MNALQPLAPTIVCLAAVLGLLVGSFLNVVVHRVPAGLSVVRPASACPACRAEIRAFDNVPVLSWIVLRGACRDCGSRISARYPLVEAGTSASFALVTGGVLASGVVHAAPAGPTLVLLVGLLYLMAVSISLALIDLDTHRLPDAIVLPAYPVLGLLLATTSATTGDWGALLRAVGGAAIMFVLYLALAVVVPGGMGMGDVKLAGVLGLVLAYLGWGPLAVGAFGGFALGATFAIGLLVTRRAPRGSGIPFGPWMLGGAWLGILLGTPLWNAYLGLIGLT</sequence>
<feature type="domain" description="Prepilin type IV endopeptidase peptidase" evidence="11">
    <location>
        <begin position="123"/>
        <end position="234"/>
    </location>
</feature>
<dbReference type="EMBL" id="JANVAD010000003">
    <property type="protein sequence ID" value="MCS6522419.1"/>
    <property type="molecule type" value="Genomic_DNA"/>
</dbReference>
<dbReference type="GeneID" id="95325596"/>
<evidence type="ECO:0000256" key="7">
    <source>
        <dbReference type="ARBA" id="ARBA00023136"/>
    </source>
</evidence>
<evidence type="ECO:0000256" key="3">
    <source>
        <dbReference type="ARBA" id="ARBA00022475"/>
    </source>
</evidence>
<comment type="subcellular location">
    <subcellularLocation>
        <location evidence="1">Cell inner membrane</location>
        <topology evidence="1">Multi-pass membrane protein</topology>
    </subcellularLocation>
    <subcellularLocation>
        <location evidence="9">Cell membrane</location>
        <topology evidence="9">Multi-pass membrane protein</topology>
    </subcellularLocation>
</comment>
<feature type="transmembrane region" description="Helical" evidence="10">
    <location>
        <begin position="115"/>
        <end position="133"/>
    </location>
</feature>
<evidence type="ECO:0000256" key="2">
    <source>
        <dbReference type="ARBA" id="ARBA00005801"/>
    </source>
</evidence>
<dbReference type="PANTHER" id="PTHR30487:SF0">
    <property type="entry name" value="PREPILIN LEADER PEPTIDASE_N-METHYLTRANSFERASE-RELATED"/>
    <property type="match status" value="1"/>
</dbReference>
<reference evidence="13 14" key="1">
    <citation type="submission" date="2022-08" db="EMBL/GenBank/DDBJ databases">
        <title>Taxonomy of Curtobacterium flaccumfaciens.</title>
        <authorList>
            <person name="Osdaghi E."/>
            <person name="Taghavi S.M."/>
            <person name="Hamidizade M."/>
            <person name="Abachi H."/>
            <person name="Fazliarab A."/>
            <person name="Baeyen S."/>
            <person name="Portier P."/>
            <person name="Van Vaerenbergh J."/>
            <person name="Jacques M.-A."/>
        </authorList>
    </citation>
    <scope>NUCLEOTIDE SEQUENCE [LARGE SCALE GENOMIC DNA]</scope>
    <source>
        <strain evidence="13 14">LMG8786T</strain>
    </source>
</reference>
<feature type="transmembrane region" description="Helical" evidence="10">
    <location>
        <begin position="221"/>
        <end position="238"/>
    </location>
</feature>
<keyword evidence="9" id="KW-0511">Multifunctional enzyme</keyword>
<evidence type="ECO:0000313" key="13">
    <source>
        <dbReference type="EMBL" id="MCS6522419.1"/>
    </source>
</evidence>
<dbReference type="Pfam" id="PF01478">
    <property type="entry name" value="Peptidase_A24"/>
    <property type="match status" value="1"/>
</dbReference>
<proteinExistence type="inferred from homology"/>
<feature type="domain" description="Prepilin peptidase A24 N-terminal" evidence="12">
    <location>
        <begin position="17"/>
        <end position="96"/>
    </location>
</feature>
<keyword evidence="4" id="KW-0997">Cell inner membrane</keyword>
<evidence type="ECO:0000259" key="12">
    <source>
        <dbReference type="Pfam" id="PF06750"/>
    </source>
</evidence>
<dbReference type="InterPro" id="IPR010627">
    <property type="entry name" value="Prepilin_pept_A24_N"/>
</dbReference>
<dbReference type="Gene3D" id="1.20.120.1220">
    <property type="match status" value="1"/>
</dbReference>
<evidence type="ECO:0000256" key="9">
    <source>
        <dbReference type="RuleBase" id="RU003794"/>
    </source>
</evidence>
<dbReference type="InterPro" id="IPR050882">
    <property type="entry name" value="Prepilin_peptidase/N-MTase"/>
</dbReference>
<dbReference type="RefSeq" id="WP_229666986.1">
    <property type="nucleotide sequence ID" value="NZ_BMNV01000016.1"/>
</dbReference>
<comment type="caution">
    <text evidence="13">The sequence shown here is derived from an EMBL/GenBank/DDBJ whole genome shotgun (WGS) entry which is preliminary data.</text>
</comment>
<feature type="transmembrane region" description="Helical" evidence="10">
    <location>
        <begin position="169"/>
        <end position="191"/>
    </location>
</feature>
<dbReference type="EC" id="2.1.1.-" evidence="9"/>
<dbReference type="Proteomes" id="UP001652264">
    <property type="component" value="Unassembled WGS sequence"/>
</dbReference>
<organism evidence="13 14">
    <name type="scientific">Curtobacterium citreum</name>
    <dbReference type="NCBI Taxonomy" id="2036"/>
    <lineage>
        <taxon>Bacteria</taxon>
        <taxon>Bacillati</taxon>
        <taxon>Actinomycetota</taxon>
        <taxon>Actinomycetes</taxon>
        <taxon>Micrococcales</taxon>
        <taxon>Microbacteriaceae</taxon>
        <taxon>Curtobacterium</taxon>
    </lineage>
</organism>
<dbReference type="Pfam" id="PF06750">
    <property type="entry name" value="A24_N_bact"/>
    <property type="match status" value="1"/>
</dbReference>
<keyword evidence="3" id="KW-1003">Cell membrane</keyword>
<dbReference type="EC" id="3.4.23.43" evidence="9"/>
<evidence type="ECO:0000256" key="8">
    <source>
        <dbReference type="RuleBase" id="RU003793"/>
    </source>
</evidence>
<dbReference type="PANTHER" id="PTHR30487">
    <property type="entry name" value="TYPE 4 PREPILIN-LIKE PROTEINS LEADER PEPTIDE-PROCESSING ENZYME"/>
    <property type="match status" value="1"/>
</dbReference>
<gene>
    <name evidence="13" type="ORF">NYQ28_07555</name>
</gene>
<dbReference type="InterPro" id="IPR000045">
    <property type="entry name" value="Prepilin_IV_endopep_pep"/>
</dbReference>
<evidence type="ECO:0000256" key="5">
    <source>
        <dbReference type="ARBA" id="ARBA00022692"/>
    </source>
</evidence>
<protein>
    <recommendedName>
        <fullName evidence="9">Prepilin leader peptidase/N-methyltransferase</fullName>
        <ecNumber evidence="9">2.1.1.-</ecNumber>
        <ecNumber evidence="9">3.4.23.43</ecNumber>
    </recommendedName>
</protein>
<evidence type="ECO:0000313" key="14">
    <source>
        <dbReference type="Proteomes" id="UP001652264"/>
    </source>
</evidence>
<evidence type="ECO:0000256" key="6">
    <source>
        <dbReference type="ARBA" id="ARBA00022989"/>
    </source>
</evidence>
<evidence type="ECO:0000256" key="1">
    <source>
        <dbReference type="ARBA" id="ARBA00004429"/>
    </source>
</evidence>
<evidence type="ECO:0000259" key="11">
    <source>
        <dbReference type="Pfam" id="PF01478"/>
    </source>
</evidence>
<evidence type="ECO:0000256" key="10">
    <source>
        <dbReference type="SAM" id="Phobius"/>
    </source>
</evidence>
<evidence type="ECO:0000256" key="4">
    <source>
        <dbReference type="ARBA" id="ARBA00022519"/>
    </source>
</evidence>
<keyword evidence="9" id="KW-0808">Transferase</keyword>
<dbReference type="PRINTS" id="PR00864">
    <property type="entry name" value="PREPILNPTASE"/>
</dbReference>
<keyword evidence="5 9" id="KW-0812">Transmembrane</keyword>
<accession>A0ABT2HGM7</accession>
<feature type="transmembrane region" description="Helical" evidence="10">
    <location>
        <begin position="6"/>
        <end position="30"/>
    </location>
</feature>
<keyword evidence="14" id="KW-1185">Reference proteome</keyword>
<feature type="transmembrane region" description="Helical" evidence="10">
    <location>
        <begin position="87"/>
        <end position="109"/>
    </location>
</feature>
<feature type="transmembrane region" description="Helical" evidence="10">
    <location>
        <begin position="250"/>
        <end position="269"/>
    </location>
</feature>
<feature type="transmembrane region" description="Helical" evidence="10">
    <location>
        <begin position="145"/>
        <end position="163"/>
    </location>
</feature>
<keyword evidence="9" id="KW-0645">Protease</keyword>
<keyword evidence="9" id="KW-0378">Hydrolase</keyword>
<dbReference type="InterPro" id="IPR014032">
    <property type="entry name" value="Peptidase_A24A_bac"/>
</dbReference>
<comment type="catalytic activity">
    <reaction evidence="9">
        <text>Typically cleaves a -Gly-|-Phe- bond to release an N-terminal, basic peptide of 5-8 residues from type IV prepilin, and then N-methylates the new N-terminal amino group, the methyl donor being S-adenosyl-L-methionine.</text>
        <dbReference type="EC" id="3.4.23.43"/>
    </reaction>
</comment>
<comment type="function">
    <text evidence="9">Plays an essential role in type IV pili and type II pseudopili formation by proteolytically removing the leader sequence from substrate proteins and subsequently monomethylating the alpha-amino group of the newly exposed N-terminal phenylalanine.</text>
</comment>
<keyword evidence="7 10" id="KW-0472">Membrane</keyword>